<feature type="non-terminal residue" evidence="1">
    <location>
        <position position="29"/>
    </location>
</feature>
<dbReference type="AlphaFoldDB" id="A0A432GD60"/>
<evidence type="ECO:0000313" key="1">
    <source>
        <dbReference type="EMBL" id="RTZ81784.1"/>
    </source>
</evidence>
<comment type="caution">
    <text evidence="1">The sequence shown here is derived from an EMBL/GenBank/DDBJ whole genome shotgun (WGS) entry which is preliminary data.</text>
</comment>
<reference evidence="1 2" key="1">
    <citation type="submission" date="2018-06" db="EMBL/GenBank/DDBJ databases">
        <title>Combined omics and stable isotope probing to characterize newly discovered Mariana Back-Arc vent microbial communities.</title>
        <authorList>
            <person name="Trembath-Reichert E."/>
            <person name="Huber J.A."/>
        </authorList>
    </citation>
    <scope>NUCLEOTIDE SEQUENCE [LARGE SCALE GENOMIC DNA]</scope>
    <source>
        <strain evidence="1">MAG 63_1</strain>
    </source>
</reference>
<proteinExistence type="predicted"/>
<evidence type="ECO:0000313" key="2">
    <source>
        <dbReference type="Proteomes" id="UP000286801"/>
    </source>
</evidence>
<dbReference type="GO" id="GO:0016853">
    <property type="term" value="F:isomerase activity"/>
    <property type="evidence" value="ECO:0007669"/>
    <property type="project" value="UniProtKB-KW"/>
</dbReference>
<accession>A0A432GD60</accession>
<dbReference type="EMBL" id="QNZL01000011">
    <property type="protein sequence ID" value="RTZ81784.1"/>
    <property type="molecule type" value="Genomic_DNA"/>
</dbReference>
<protein>
    <submittedName>
        <fullName evidence="1">Peptidylprolyl isomerase</fullName>
    </submittedName>
</protein>
<sequence length="29" mass="3401">MSETKISDELPQIQIQTDRGNMTIEMFED</sequence>
<organism evidence="1 2">
    <name type="scientific">SAR324 cluster bacterium</name>
    <dbReference type="NCBI Taxonomy" id="2024889"/>
    <lineage>
        <taxon>Bacteria</taxon>
        <taxon>Deltaproteobacteria</taxon>
        <taxon>SAR324 cluster</taxon>
    </lineage>
</organism>
<name>A0A432GD60_9DELT</name>
<dbReference type="Proteomes" id="UP000286801">
    <property type="component" value="Unassembled WGS sequence"/>
</dbReference>
<keyword evidence="1" id="KW-0413">Isomerase</keyword>
<gene>
    <name evidence="1" type="ORF">DSY97_00315</name>
</gene>